<keyword evidence="3" id="KW-1185">Reference proteome</keyword>
<feature type="region of interest" description="Disordered" evidence="1">
    <location>
        <begin position="1"/>
        <end position="20"/>
    </location>
</feature>
<feature type="compositionally biased region" description="Polar residues" evidence="1">
    <location>
        <begin position="9"/>
        <end position="20"/>
    </location>
</feature>
<accession>A0A9X9LN33</accession>
<dbReference type="Proteomes" id="UP000269945">
    <property type="component" value="Unassembled WGS sequence"/>
</dbReference>
<evidence type="ECO:0000313" key="2">
    <source>
        <dbReference type="EMBL" id="VCW77235.1"/>
    </source>
</evidence>
<evidence type="ECO:0000313" key="3">
    <source>
        <dbReference type="Proteomes" id="UP000269945"/>
    </source>
</evidence>
<sequence length="20" mass="2112">MAAMPSNGLLMNTHTITHAT</sequence>
<reference evidence="2 3" key="1">
    <citation type="submission" date="2018-10" db="EMBL/GenBank/DDBJ databases">
        <authorList>
            <person name="Ekblom R."/>
            <person name="Jareborg N."/>
        </authorList>
    </citation>
    <scope>NUCLEOTIDE SEQUENCE [LARGE SCALE GENOMIC DNA]</scope>
    <source>
        <tissue evidence="2">Muscle</tissue>
    </source>
</reference>
<dbReference type="AlphaFoldDB" id="A0A9X9LN33"/>
<organism evidence="2 3">
    <name type="scientific">Gulo gulo</name>
    <name type="common">Wolverine</name>
    <name type="synonym">Gluton</name>
    <dbReference type="NCBI Taxonomy" id="48420"/>
    <lineage>
        <taxon>Eukaryota</taxon>
        <taxon>Metazoa</taxon>
        <taxon>Chordata</taxon>
        <taxon>Craniata</taxon>
        <taxon>Vertebrata</taxon>
        <taxon>Euteleostomi</taxon>
        <taxon>Mammalia</taxon>
        <taxon>Eutheria</taxon>
        <taxon>Laurasiatheria</taxon>
        <taxon>Carnivora</taxon>
        <taxon>Caniformia</taxon>
        <taxon>Musteloidea</taxon>
        <taxon>Mustelidae</taxon>
        <taxon>Guloninae</taxon>
        <taxon>Gulo</taxon>
    </lineage>
</organism>
<name>A0A9X9LN33_GULGU</name>
<protein>
    <submittedName>
        <fullName evidence="2">Uncharacterized protein</fullName>
    </submittedName>
</protein>
<evidence type="ECO:0000256" key="1">
    <source>
        <dbReference type="SAM" id="MobiDB-lite"/>
    </source>
</evidence>
<comment type="caution">
    <text evidence="2">The sequence shown here is derived from an EMBL/GenBank/DDBJ whole genome shotgun (WGS) entry which is preliminary data.</text>
</comment>
<gene>
    <name evidence="2" type="ORF">BN2614_LOCUS17</name>
</gene>
<dbReference type="EMBL" id="CYRY02008554">
    <property type="protein sequence ID" value="VCW77235.1"/>
    <property type="molecule type" value="Genomic_DNA"/>
</dbReference>
<proteinExistence type="predicted"/>